<proteinExistence type="predicted"/>
<dbReference type="PANTHER" id="PTHR37953:SF1">
    <property type="entry name" value="UPF0127 PROTEIN MJ1496"/>
    <property type="match status" value="1"/>
</dbReference>
<evidence type="ECO:0000313" key="1">
    <source>
        <dbReference type="EMBL" id="SVA03764.1"/>
    </source>
</evidence>
<protein>
    <recommendedName>
        <fullName evidence="2">DUF192 domain-containing protein</fullName>
    </recommendedName>
</protein>
<dbReference type="InterPro" id="IPR003795">
    <property type="entry name" value="DUF192"/>
</dbReference>
<dbReference type="PANTHER" id="PTHR37953">
    <property type="entry name" value="UPF0127 PROTEIN MJ1496"/>
    <property type="match status" value="1"/>
</dbReference>
<dbReference type="Gene3D" id="2.60.120.1140">
    <property type="entry name" value="Protein of unknown function DUF192"/>
    <property type="match status" value="1"/>
</dbReference>
<accession>A0A381SJZ0</accession>
<gene>
    <name evidence="1" type="ORF">METZ01_LOCUS56618</name>
</gene>
<dbReference type="InterPro" id="IPR038695">
    <property type="entry name" value="Saro_0823-like_sf"/>
</dbReference>
<dbReference type="Pfam" id="PF02643">
    <property type="entry name" value="DUF192"/>
    <property type="match status" value="1"/>
</dbReference>
<name>A0A381SJZ0_9ZZZZ</name>
<evidence type="ECO:0008006" key="2">
    <source>
        <dbReference type="Google" id="ProtNLM"/>
    </source>
</evidence>
<dbReference type="AlphaFoldDB" id="A0A381SJZ0"/>
<dbReference type="EMBL" id="UINC01003148">
    <property type="protein sequence ID" value="SVA03764.1"/>
    <property type="molecule type" value="Genomic_DNA"/>
</dbReference>
<sequence length="161" mass="18262">VGLYFVVVSGVADQGPRADCSSDASFWVAMKEVWVEFSAEEEKPLVIAAWIAKSPEQRARGFQGVCPGLVIERSLLFSFPAPVHANFHMTGVALPLDIVFMDVSRQVIDIQRMTLQESNQPTRYYRPNTEFHFALEAVAGRLDQLRRNPVLWRMRVSNRSH</sequence>
<reference evidence="1" key="1">
    <citation type="submission" date="2018-05" db="EMBL/GenBank/DDBJ databases">
        <authorList>
            <person name="Lanie J.A."/>
            <person name="Ng W.-L."/>
            <person name="Kazmierczak K.M."/>
            <person name="Andrzejewski T.M."/>
            <person name="Davidsen T.M."/>
            <person name="Wayne K.J."/>
            <person name="Tettelin H."/>
            <person name="Glass J.I."/>
            <person name="Rusch D."/>
            <person name="Podicherti R."/>
            <person name="Tsui H.-C.T."/>
            <person name="Winkler M.E."/>
        </authorList>
    </citation>
    <scope>NUCLEOTIDE SEQUENCE</scope>
</reference>
<organism evidence="1">
    <name type="scientific">marine metagenome</name>
    <dbReference type="NCBI Taxonomy" id="408172"/>
    <lineage>
        <taxon>unclassified sequences</taxon>
        <taxon>metagenomes</taxon>
        <taxon>ecological metagenomes</taxon>
    </lineage>
</organism>
<feature type="non-terminal residue" evidence="1">
    <location>
        <position position="1"/>
    </location>
</feature>